<evidence type="ECO:0000313" key="2">
    <source>
        <dbReference type="Proteomes" id="UP000030645"/>
    </source>
</evidence>
<name>W9SDT4_9ROSA</name>
<dbReference type="Gene3D" id="3.50.7.10">
    <property type="entry name" value="GroEL"/>
    <property type="match status" value="1"/>
</dbReference>
<gene>
    <name evidence="1" type="ORF">L484_004579</name>
</gene>
<dbReference type="STRING" id="981085.W9SDT4"/>
<protein>
    <submittedName>
        <fullName evidence="1">Putative T-complex protein 1 subunit beta</fullName>
    </submittedName>
</protein>
<dbReference type="eggNOG" id="KOG0363">
    <property type="taxonomic scope" value="Eukaryota"/>
</dbReference>
<dbReference type="InterPro" id="IPR027409">
    <property type="entry name" value="GroEL-like_apical_dom_sf"/>
</dbReference>
<keyword evidence="2" id="KW-1185">Reference proteome</keyword>
<proteinExistence type="predicted"/>
<organism evidence="1 2">
    <name type="scientific">Morus notabilis</name>
    <dbReference type="NCBI Taxonomy" id="981085"/>
    <lineage>
        <taxon>Eukaryota</taxon>
        <taxon>Viridiplantae</taxon>
        <taxon>Streptophyta</taxon>
        <taxon>Embryophyta</taxon>
        <taxon>Tracheophyta</taxon>
        <taxon>Spermatophyta</taxon>
        <taxon>Magnoliopsida</taxon>
        <taxon>eudicotyledons</taxon>
        <taxon>Gunneridae</taxon>
        <taxon>Pentapetalae</taxon>
        <taxon>rosids</taxon>
        <taxon>fabids</taxon>
        <taxon>Rosales</taxon>
        <taxon>Moraceae</taxon>
        <taxon>Moreae</taxon>
        <taxon>Morus</taxon>
    </lineage>
</organism>
<dbReference type="Proteomes" id="UP000030645">
    <property type="component" value="Unassembled WGS sequence"/>
</dbReference>
<accession>W9SDT4</accession>
<sequence length="207" mass="22839">MVRFILDKKIGIGQPKRIENVKIFVANTTMDTNKVKIYVACVRVVSMSKDVEIEGPDKEKMIEKLIYNFPEELFADAGILAIQHADSDGIERLALVAGGGIASTFDNPESVKVVLNSVFSQLLIMIFVVVIEAVEQGFNVKAMEALSEDLLTLYNVFSMEASLYDIGSPASAPLMSDDTIESPSQDTNIVLPLSPYTESCPRSWYCF</sequence>
<evidence type="ECO:0000313" key="1">
    <source>
        <dbReference type="EMBL" id="EXC27507.1"/>
    </source>
</evidence>
<reference evidence="2" key="1">
    <citation type="submission" date="2013-01" db="EMBL/GenBank/DDBJ databases">
        <title>Draft Genome Sequence of a Mulberry Tree, Morus notabilis C.K. Schneid.</title>
        <authorList>
            <person name="He N."/>
            <person name="Zhao S."/>
        </authorList>
    </citation>
    <scope>NUCLEOTIDE SEQUENCE</scope>
</reference>
<dbReference type="KEGG" id="mnt:21388078"/>
<dbReference type="EMBL" id="KE346148">
    <property type="protein sequence ID" value="EXC27507.1"/>
    <property type="molecule type" value="Genomic_DNA"/>
</dbReference>
<dbReference type="AlphaFoldDB" id="W9SDT4"/>
<dbReference type="SUPFAM" id="SSF52029">
    <property type="entry name" value="GroEL apical domain-like"/>
    <property type="match status" value="1"/>
</dbReference>
<dbReference type="OrthoDB" id="10248520at2759"/>